<accession>A0A6L2N450</accession>
<feature type="domain" description="Retrovirus-related Pol polyprotein from transposon TNT 1-94-like beta-barrel" evidence="2">
    <location>
        <begin position="287"/>
        <end position="349"/>
    </location>
</feature>
<feature type="region of interest" description="Disordered" evidence="1">
    <location>
        <begin position="1"/>
        <end position="20"/>
    </location>
</feature>
<feature type="compositionally biased region" description="Polar residues" evidence="1">
    <location>
        <begin position="219"/>
        <end position="230"/>
    </location>
</feature>
<comment type="caution">
    <text evidence="3">The sequence shown here is derived from an EMBL/GenBank/DDBJ whole genome shotgun (WGS) entry which is preliminary data.</text>
</comment>
<dbReference type="InterPro" id="IPR054722">
    <property type="entry name" value="PolX-like_BBD"/>
</dbReference>
<name>A0A6L2N450_TANCI</name>
<dbReference type="AlphaFoldDB" id="A0A6L2N450"/>
<dbReference type="Pfam" id="PF22936">
    <property type="entry name" value="Pol_BBD"/>
    <property type="match status" value="1"/>
</dbReference>
<evidence type="ECO:0000259" key="2">
    <source>
        <dbReference type="Pfam" id="PF22936"/>
    </source>
</evidence>
<gene>
    <name evidence="3" type="ORF">Tci_052938</name>
</gene>
<dbReference type="EMBL" id="BKCJ010008180">
    <property type="protein sequence ID" value="GEU80960.1"/>
    <property type="molecule type" value="Genomic_DNA"/>
</dbReference>
<protein>
    <submittedName>
        <fullName evidence="3">Integrase, catalytic region, zinc finger, CCHC-type, peptidase aspartic, catalytic</fullName>
    </submittedName>
</protein>
<organism evidence="3">
    <name type="scientific">Tanacetum cinerariifolium</name>
    <name type="common">Dalmatian daisy</name>
    <name type="synonym">Chrysanthemum cinerariifolium</name>
    <dbReference type="NCBI Taxonomy" id="118510"/>
    <lineage>
        <taxon>Eukaryota</taxon>
        <taxon>Viridiplantae</taxon>
        <taxon>Streptophyta</taxon>
        <taxon>Embryophyta</taxon>
        <taxon>Tracheophyta</taxon>
        <taxon>Spermatophyta</taxon>
        <taxon>Magnoliopsida</taxon>
        <taxon>eudicotyledons</taxon>
        <taxon>Gunneridae</taxon>
        <taxon>Pentapetalae</taxon>
        <taxon>asterids</taxon>
        <taxon>campanulids</taxon>
        <taxon>Asterales</taxon>
        <taxon>Asteraceae</taxon>
        <taxon>Asteroideae</taxon>
        <taxon>Anthemideae</taxon>
        <taxon>Anthemidinae</taxon>
        <taxon>Tanacetum</taxon>
    </lineage>
</organism>
<feature type="compositionally biased region" description="Polar residues" evidence="1">
    <location>
        <begin position="1"/>
        <end position="11"/>
    </location>
</feature>
<feature type="region of interest" description="Disordered" evidence="1">
    <location>
        <begin position="211"/>
        <end position="270"/>
    </location>
</feature>
<sequence length="406" mass="46457">MFMANLSSADPVTNEAEPSYDSDILSEVQDHDHYQDVVCAHHEEHAMHDNLQLNHNVDSHADHTSDSNMIPYDHCVKDNVVPIVHSNVSSIPNDAFMMIYNDMKKMNEKMKDPKCVTRKVKIAPHDYSKENFLATFTPRKKLTPEQIFWSQDLIKLKSEALKEQTTVSKPIKALTMNNKDVHLDYLMHLKESVETIRDIVEEAKVKTNVPVSPPIRVNSCPNASRSQPRSNTKKNRISPAKGVNKLSVEDQPRKNKSHLRISNRVDSSSHLKRRTDRPLVFGLRLPKHMTGDRSWLMNFVKTFIGIVRFENDHFGAIMGYGDYVIGDNVISRVYYVEGLGHNLFSVRQFYDFDLEVAFRKHSCYVRYTDGVELIKGSGGSNLYTISIEDMMKSFPICLLSKASKNK</sequence>
<reference evidence="3" key="1">
    <citation type="journal article" date="2019" name="Sci. Rep.">
        <title>Draft genome of Tanacetum cinerariifolium, the natural source of mosquito coil.</title>
        <authorList>
            <person name="Yamashiro T."/>
            <person name="Shiraishi A."/>
            <person name="Satake H."/>
            <person name="Nakayama K."/>
        </authorList>
    </citation>
    <scope>NUCLEOTIDE SEQUENCE</scope>
</reference>
<evidence type="ECO:0000313" key="3">
    <source>
        <dbReference type="EMBL" id="GEU80960.1"/>
    </source>
</evidence>
<proteinExistence type="predicted"/>
<evidence type="ECO:0000256" key="1">
    <source>
        <dbReference type="SAM" id="MobiDB-lite"/>
    </source>
</evidence>